<dbReference type="InterPro" id="IPR052529">
    <property type="entry name" value="Bact_Transport_Assoc"/>
</dbReference>
<feature type="transmembrane region" description="Helical" evidence="1">
    <location>
        <begin position="56"/>
        <end position="81"/>
    </location>
</feature>
<accession>A0ABV9DM36</accession>
<feature type="transmembrane region" description="Helical" evidence="1">
    <location>
        <begin position="122"/>
        <end position="138"/>
    </location>
</feature>
<dbReference type="PANTHER" id="PTHR30590">
    <property type="entry name" value="INNER MEMBRANE PROTEIN"/>
    <property type="match status" value="1"/>
</dbReference>
<keyword evidence="1" id="KW-0812">Transmembrane</keyword>
<feature type="transmembrane region" description="Helical" evidence="1">
    <location>
        <begin position="314"/>
        <end position="336"/>
    </location>
</feature>
<evidence type="ECO:0000313" key="4">
    <source>
        <dbReference type="Proteomes" id="UP001595989"/>
    </source>
</evidence>
<feature type="transmembrane region" description="Helical" evidence="1">
    <location>
        <begin position="276"/>
        <end position="294"/>
    </location>
</feature>
<evidence type="ECO:0000256" key="1">
    <source>
        <dbReference type="SAM" id="Phobius"/>
    </source>
</evidence>
<dbReference type="EMBL" id="JBHSFU010000007">
    <property type="protein sequence ID" value="MFC4559221.1"/>
    <property type="molecule type" value="Genomic_DNA"/>
</dbReference>
<feature type="transmembrane region" description="Helical" evidence="1">
    <location>
        <begin position="21"/>
        <end position="41"/>
    </location>
</feature>
<feature type="transmembrane region" description="Helical" evidence="1">
    <location>
        <begin position="342"/>
        <end position="363"/>
    </location>
</feature>
<sequence>MNTVSPMQGPERLTWIDAARGFAVLGIFVVNIGAFSAPYFMYGGEDDAWTSPTDQFIQAFIDIFFQASFYTLFSILFGFGIQILKERLEEKNIAVIPFLLRRLLVLIGFGIVHAFLIWHGDILLSYGVTGLLLLVFVYRKKITMLIWGALLLGGSVYYYSEMLYEFRAYLGSYDLLKIQQVTENYRSSDLSVILSQNLNDWLYGSSVFAYIMLLTTLLPLFLFGMYIARKRWLHKPEDHKLALWVGWTVSLLLFLALKLGPYLYGNPDWFYYIQDNIGGTACALFYLFSVTLIFRSTFGGKLLKPLTYIGRMSLTNYITQSIVCFVLFYGIGFGLYGTVRPLEAMGIIVVVYSLQILFSKWWLARYRFGPLEWLWRSLTYQKAQPLRKKSQL</sequence>
<feature type="transmembrane region" description="Helical" evidence="1">
    <location>
        <begin position="145"/>
        <end position="160"/>
    </location>
</feature>
<feature type="domain" description="DUF418" evidence="2">
    <location>
        <begin position="228"/>
        <end position="381"/>
    </location>
</feature>
<feature type="transmembrane region" description="Helical" evidence="1">
    <location>
        <begin position="207"/>
        <end position="229"/>
    </location>
</feature>
<keyword evidence="4" id="KW-1185">Reference proteome</keyword>
<keyword evidence="1" id="KW-1133">Transmembrane helix</keyword>
<name>A0ABV9DM36_9BACI</name>
<comment type="caution">
    <text evidence="3">The sequence shown here is derived from an EMBL/GenBank/DDBJ whole genome shotgun (WGS) entry which is preliminary data.</text>
</comment>
<proteinExistence type="predicted"/>
<dbReference type="PANTHER" id="PTHR30590:SF2">
    <property type="entry name" value="INNER MEMBRANE PROTEIN"/>
    <property type="match status" value="1"/>
</dbReference>
<organism evidence="3 4">
    <name type="scientific">Virgibacillus kekensis</name>
    <dbReference type="NCBI Taxonomy" id="202261"/>
    <lineage>
        <taxon>Bacteria</taxon>
        <taxon>Bacillati</taxon>
        <taxon>Bacillota</taxon>
        <taxon>Bacilli</taxon>
        <taxon>Bacillales</taxon>
        <taxon>Bacillaceae</taxon>
        <taxon>Virgibacillus</taxon>
    </lineage>
</organism>
<feature type="transmembrane region" description="Helical" evidence="1">
    <location>
        <begin position="241"/>
        <end position="264"/>
    </location>
</feature>
<evidence type="ECO:0000259" key="2">
    <source>
        <dbReference type="Pfam" id="PF04235"/>
    </source>
</evidence>
<gene>
    <name evidence="3" type="ORF">ACFO3D_13565</name>
</gene>
<evidence type="ECO:0000313" key="3">
    <source>
        <dbReference type="EMBL" id="MFC4559221.1"/>
    </source>
</evidence>
<feature type="transmembrane region" description="Helical" evidence="1">
    <location>
        <begin position="93"/>
        <end position="116"/>
    </location>
</feature>
<dbReference type="Pfam" id="PF04235">
    <property type="entry name" value="DUF418"/>
    <property type="match status" value="1"/>
</dbReference>
<dbReference type="InterPro" id="IPR007349">
    <property type="entry name" value="DUF418"/>
</dbReference>
<dbReference type="RefSeq" id="WP_390296919.1">
    <property type="nucleotide sequence ID" value="NZ_JBHSFU010000007.1"/>
</dbReference>
<protein>
    <submittedName>
        <fullName evidence="3">DUF418 domain-containing protein</fullName>
    </submittedName>
</protein>
<dbReference type="Proteomes" id="UP001595989">
    <property type="component" value="Unassembled WGS sequence"/>
</dbReference>
<reference evidence="4" key="1">
    <citation type="journal article" date="2019" name="Int. J. Syst. Evol. Microbiol.">
        <title>The Global Catalogue of Microorganisms (GCM) 10K type strain sequencing project: providing services to taxonomists for standard genome sequencing and annotation.</title>
        <authorList>
            <consortium name="The Broad Institute Genomics Platform"/>
            <consortium name="The Broad Institute Genome Sequencing Center for Infectious Disease"/>
            <person name="Wu L."/>
            <person name="Ma J."/>
        </authorList>
    </citation>
    <scope>NUCLEOTIDE SEQUENCE [LARGE SCALE GENOMIC DNA]</scope>
    <source>
        <strain evidence="4">CGMCC 4.7426</strain>
    </source>
</reference>
<keyword evidence="1" id="KW-0472">Membrane</keyword>